<dbReference type="CDD" id="cd00060">
    <property type="entry name" value="FHA"/>
    <property type="match status" value="1"/>
</dbReference>
<keyword evidence="4" id="KW-1185">Reference proteome</keyword>
<evidence type="ECO:0000313" key="3">
    <source>
        <dbReference type="EMBL" id="SDJ70797.1"/>
    </source>
</evidence>
<dbReference type="EMBL" id="FNEK01000022">
    <property type="protein sequence ID" value="SDJ70797.1"/>
    <property type="molecule type" value="Genomic_DNA"/>
</dbReference>
<accession>A0A1G8VY88</accession>
<evidence type="ECO:0000256" key="1">
    <source>
        <dbReference type="SAM" id="MobiDB-lite"/>
    </source>
</evidence>
<dbReference type="PROSITE" id="PS50006">
    <property type="entry name" value="FHA_DOMAIN"/>
    <property type="match status" value="1"/>
</dbReference>
<name>A0A1G8VY88_9RHOB</name>
<dbReference type="InterPro" id="IPR008984">
    <property type="entry name" value="SMAD_FHA_dom_sf"/>
</dbReference>
<dbReference type="RefSeq" id="WP_244520712.1">
    <property type="nucleotide sequence ID" value="NZ_FNEK01000022.1"/>
</dbReference>
<evidence type="ECO:0000259" key="2">
    <source>
        <dbReference type="PROSITE" id="PS50006"/>
    </source>
</evidence>
<protein>
    <submittedName>
        <fullName evidence="3">FHA domain-containing protein</fullName>
    </submittedName>
</protein>
<proteinExistence type="predicted"/>
<organism evidence="3 4">
    <name type="scientific">Aliiruegeria lutimaris</name>
    <dbReference type="NCBI Taxonomy" id="571298"/>
    <lineage>
        <taxon>Bacteria</taxon>
        <taxon>Pseudomonadati</taxon>
        <taxon>Pseudomonadota</taxon>
        <taxon>Alphaproteobacteria</taxon>
        <taxon>Rhodobacterales</taxon>
        <taxon>Roseobacteraceae</taxon>
        <taxon>Aliiruegeria</taxon>
    </lineage>
</organism>
<evidence type="ECO:0000313" key="4">
    <source>
        <dbReference type="Proteomes" id="UP000199382"/>
    </source>
</evidence>
<dbReference type="AlphaFoldDB" id="A0A1G8VY88"/>
<dbReference type="Proteomes" id="UP000199382">
    <property type="component" value="Unassembled WGS sequence"/>
</dbReference>
<gene>
    <name evidence="3" type="ORF">SAMN04488026_102271</name>
</gene>
<dbReference type="InterPro" id="IPR000253">
    <property type="entry name" value="FHA_dom"/>
</dbReference>
<sequence>MKFFRRKHSASAAASASNGPVAAEEPSELPPDMLVGESYEDPGLSEREYDAQFRSLSMDSHGSIARPRVEGSETDTTLPAPRAEISTVDAPARRRIWDIEAERQVALARARIAQFSQAGLAPAGTAPSGQRAKTRLLGFQAADLAQTDPFSAAARPGPRAERCFPVGWLVVVEGPGRGACFTLTNGVSSIGRGEDQSVCLDFGDGSISRSNHAAIAYDDDTNCFFLGQGGKSNIVRLNGRPVLSTEDLSHGDRIKIGETSLQFVAFCGESFSWSVTQEGAEGKNAVHR</sequence>
<dbReference type="Gene3D" id="2.60.200.20">
    <property type="match status" value="1"/>
</dbReference>
<dbReference type="SUPFAM" id="SSF49879">
    <property type="entry name" value="SMAD/FHA domain"/>
    <property type="match status" value="1"/>
</dbReference>
<feature type="region of interest" description="Disordered" evidence="1">
    <location>
        <begin position="1"/>
        <end position="40"/>
    </location>
</feature>
<dbReference type="Pfam" id="PF00498">
    <property type="entry name" value="FHA"/>
    <property type="match status" value="1"/>
</dbReference>
<dbReference type="STRING" id="571298.SAMN04488026_102271"/>
<feature type="domain" description="FHA" evidence="2">
    <location>
        <begin position="188"/>
        <end position="242"/>
    </location>
</feature>
<reference evidence="3 4" key="1">
    <citation type="submission" date="2016-10" db="EMBL/GenBank/DDBJ databases">
        <authorList>
            <person name="de Groot N.N."/>
        </authorList>
    </citation>
    <scope>NUCLEOTIDE SEQUENCE [LARGE SCALE GENOMIC DNA]</scope>
    <source>
        <strain evidence="3 4">DSM 25294</strain>
    </source>
</reference>